<keyword evidence="2" id="KW-1185">Reference proteome</keyword>
<comment type="caution">
    <text evidence="1">The sequence shown here is derived from an EMBL/GenBank/DDBJ whole genome shotgun (WGS) entry which is preliminary data.</text>
</comment>
<dbReference type="Proteomes" id="UP000004756">
    <property type="component" value="Unassembled WGS sequence"/>
</dbReference>
<dbReference type="EMBL" id="ACCJ01000259">
    <property type="protein sequence ID" value="EEG54548.1"/>
    <property type="molecule type" value="Genomic_DNA"/>
</dbReference>
<organism evidence="1 2">
    <name type="scientific">[Clostridium] asparagiforme DSM 15981</name>
    <dbReference type="NCBI Taxonomy" id="518636"/>
    <lineage>
        <taxon>Bacteria</taxon>
        <taxon>Bacillati</taxon>
        <taxon>Bacillota</taxon>
        <taxon>Clostridia</taxon>
        <taxon>Lachnospirales</taxon>
        <taxon>Lachnospiraceae</taxon>
        <taxon>Enterocloster</taxon>
    </lineage>
</organism>
<accession>C0D295</accession>
<reference evidence="1 2" key="2">
    <citation type="submission" date="2009-02" db="EMBL/GenBank/DDBJ databases">
        <title>Draft genome sequence of Clostridium asparagiforme (DSM 15981).</title>
        <authorList>
            <person name="Sudarsanam P."/>
            <person name="Ley R."/>
            <person name="Guruge J."/>
            <person name="Turnbaugh P.J."/>
            <person name="Mahowald M."/>
            <person name="Liep D."/>
            <person name="Gordon J."/>
        </authorList>
    </citation>
    <scope>NUCLEOTIDE SEQUENCE [LARGE SCALE GENOMIC DNA]</scope>
    <source>
        <strain evidence="1 2">DSM 15981</strain>
    </source>
</reference>
<sequence length="47" mass="5864">MWISTTGPRFLFFKKRITEVQDEYTLQILFLSACHWWKLAQRHFYLL</sequence>
<gene>
    <name evidence="1" type="ORF">CLOSTASPAR_03384</name>
</gene>
<proteinExistence type="predicted"/>
<dbReference type="AlphaFoldDB" id="C0D295"/>
<dbReference type="HOGENOM" id="CLU_3166275_0_0_9"/>
<protein>
    <submittedName>
        <fullName evidence="1">Uncharacterized protein</fullName>
    </submittedName>
</protein>
<name>C0D295_9FIRM</name>
<evidence type="ECO:0000313" key="1">
    <source>
        <dbReference type="EMBL" id="EEG54548.1"/>
    </source>
</evidence>
<evidence type="ECO:0000313" key="2">
    <source>
        <dbReference type="Proteomes" id="UP000004756"/>
    </source>
</evidence>
<reference evidence="1 2" key="1">
    <citation type="submission" date="2009-01" db="EMBL/GenBank/DDBJ databases">
        <authorList>
            <person name="Fulton L."/>
            <person name="Clifton S."/>
            <person name="Fulton B."/>
            <person name="Xu J."/>
            <person name="Minx P."/>
            <person name="Pepin K.H."/>
            <person name="Johnson M."/>
            <person name="Bhonagiri V."/>
            <person name="Nash W.E."/>
            <person name="Mardis E.R."/>
            <person name="Wilson R.K."/>
        </authorList>
    </citation>
    <scope>NUCLEOTIDE SEQUENCE [LARGE SCALE GENOMIC DNA]</scope>
    <source>
        <strain evidence="1 2">DSM 15981</strain>
    </source>
</reference>